<proteinExistence type="predicted"/>
<accession>A0ABX0ZNC2</accession>
<dbReference type="Gene3D" id="3.30.10.20">
    <property type="match status" value="1"/>
</dbReference>
<keyword evidence="2" id="KW-1133">Transmembrane helix</keyword>
<reference evidence="4 5" key="1">
    <citation type="submission" date="2020-03" db="EMBL/GenBank/DDBJ databases">
        <title>WGS of actinomycetes isolated from Thailand.</title>
        <authorList>
            <person name="Thawai C."/>
        </authorList>
    </citation>
    <scope>NUCLEOTIDE SEQUENCE [LARGE SCALE GENOMIC DNA]</scope>
    <source>
        <strain evidence="4 5">PRB2-1</strain>
    </source>
</reference>
<keyword evidence="2" id="KW-0812">Transmembrane</keyword>
<feature type="region of interest" description="Disordered" evidence="1">
    <location>
        <begin position="273"/>
        <end position="365"/>
    </location>
</feature>
<feature type="transmembrane region" description="Helical" evidence="2">
    <location>
        <begin position="21"/>
        <end position="51"/>
    </location>
</feature>
<evidence type="ECO:0000313" key="4">
    <source>
        <dbReference type="EMBL" id="NJP44505.1"/>
    </source>
</evidence>
<dbReference type="InterPro" id="IPR005543">
    <property type="entry name" value="PASTA_dom"/>
</dbReference>
<keyword evidence="5" id="KW-1185">Reference proteome</keyword>
<evidence type="ECO:0000313" key="5">
    <source>
        <dbReference type="Proteomes" id="UP000734511"/>
    </source>
</evidence>
<dbReference type="EMBL" id="JAATEJ010000009">
    <property type="protein sequence ID" value="NJP44505.1"/>
    <property type="molecule type" value="Genomic_DNA"/>
</dbReference>
<name>A0ABX0ZNC2_9ACTN</name>
<feature type="transmembrane region" description="Helical" evidence="2">
    <location>
        <begin position="57"/>
        <end position="78"/>
    </location>
</feature>
<dbReference type="Pfam" id="PF03793">
    <property type="entry name" value="PASTA"/>
    <property type="match status" value="1"/>
</dbReference>
<evidence type="ECO:0000259" key="3">
    <source>
        <dbReference type="PROSITE" id="PS51178"/>
    </source>
</evidence>
<gene>
    <name evidence="4" type="ORF">HCN08_14030</name>
</gene>
<organism evidence="4 5">
    <name type="scientific">Actinacidiphila epipremni</name>
    <dbReference type="NCBI Taxonomy" id="2053013"/>
    <lineage>
        <taxon>Bacteria</taxon>
        <taxon>Bacillati</taxon>
        <taxon>Actinomycetota</taxon>
        <taxon>Actinomycetes</taxon>
        <taxon>Kitasatosporales</taxon>
        <taxon>Streptomycetaceae</taxon>
        <taxon>Actinacidiphila</taxon>
    </lineage>
</organism>
<evidence type="ECO:0000256" key="2">
    <source>
        <dbReference type="SAM" id="Phobius"/>
    </source>
</evidence>
<sequence>MNPYSTPVPSRPWWKTTPAALGMLALVALLSAFSLALGFLVMVAAMVLVWVLPPWRWFARLGSMFGALVLLTIGAGLGGRLDDGGASKADAKPHTATGPRADVAASPAAAEPVVAADFTGGQLDKAETQARSTGYATKHHDASDEARSIFTRAGWTVCFQKSDEAAKTIDFAAVKTDEPCPDRDGGPLPWPTMPDVVSDTYNVAVKDLKQSGIDLGRVTLDDVYLDIDTPSAESAAEDGDEWRVCFQSPDRGSRITSTTPVILDLGKWTKSDTVHHCPTTKDATYKSPAGDPDHGRGHAASGDNSPPPGRSTSDSGESSSSSGGGNHTTVHPGAYCSPHGATGFTDRGTRMVCGPGSDGRNRWHS</sequence>
<comment type="caution">
    <text evidence="4">The sequence shown here is derived from an EMBL/GenBank/DDBJ whole genome shotgun (WGS) entry which is preliminary data.</text>
</comment>
<evidence type="ECO:0000256" key="1">
    <source>
        <dbReference type="SAM" id="MobiDB-lite"/>
    </source>
</evidence>
<keyword evidence="2" id="KW-0472">Membrane</keyword>
<dbReference type="Proteomes" id="UP000734511">
    <property type="component" value="Unassembled WGS sequence"/>
</dbReference>
<feature type="domain" description="PASTA" evidence="3">
    <location>
        <begin position="186"/>
        <end position="267"/>
    </location>
</feature>
<dbReference type="PROSITE" id="PS51178">
    <property type="entry name" value="PASTA"/>
    <property type="match status" value="1"/>
</dbReference>
<feature type="compositionally biased region" description="Low complexity" evidence="1">
    <location>
        <begin position="310"/>
        <end position="321"/>
    </location>
</feature>
<protein>
    <submittedName>
        <fullName evidence="4">PASTA domain-containing protein</fullName>
    </submittedName>
</protein>
<dbReference type="CDD" id="cd06577">
    <property type="entry name" value="PASTA_pknB"/>
    <property type="match status" value="1"/>
</dbReference>